<dbReference type="Pfam" id="PF00378">
    <property type="entry name" value="ECH_1"/>
    <property type="match status" value="2"/>
</dbReference>
<dbReference type="InterPro" id="IPR029045">
    <property type="entry name" value="ClpP/crotonase-like_dom_sf"/>
</dbReference>
<reference evidence="2 3" key="1">
    <citation type="submission" date="2023-08" db="EMBL/GenBank/DDBJ databases">
        <title>Phytohabitans sansha sp. nov., isolated from marine sediment.</title>
        <authorList>
            <person name="Zhao Y."/>
            <person name="Yi K."/>
        </authorList>
    </citation>
    <scope>NUCLEOTIDE SEQUENCE [LARGE SCALE GENOMIC DNA]</scope>
    <source>
        <strain evidence="2 3">ZYX-F-186</strain>
    </source>
</reference>
<sequence length="294" mass="31507">MGYRTIAVTVDGPVATVTLNRPEKRNAISAELRDELEAAFAALKPGDDVRVIRLRGAGAGFCSGYDLTSTASVYSGVADAAPPRAGGDRPAPAGLGESAAVRDRERLRESIERWLFLWQYRKPVVAQVHGICLAGGLDLLGVCDLAYAADDALFGHPAARGLGIPPTLGMLPMRIGAARTKELLFTGDPIDAHEAYRIGLVNKVLPPDELDARTMALCRRIAHTPLDALTLHKHVVNRWSEVMGLREAALAGAEFDALFHLTAASAEFGRIVKAEGVRAALAWRDADFDADPPR</sequence>
<keyword evidence="3" id="KW-1185">Reference proteome</keyword>
<proteinExistence type="inferred from homology"/>
<dbReference type="SUPFAM" id="SSF52096">
    <property type="entry name" value="ClpP/crotonase"/>
    <property type="match status" value="1"/>
</dbReference>
<name>A0ABU0ZW55_9ACTN</name>
<protein>
    <submittedName>
        <fullName evidence="2">Enoyl-CoA hydratase-related protein</fullName>
    </submittedName>
</protein>
<dbReference type="RefSeq" id="WP_308718482.1">
    <property type="nucleotide sequence ID" value="NZ_JAVHUY010000076.1"/>
</dbReference>
<dbReference type="InterPro" id="IPR001753">
    <property type="entry name" value="Enoyl-CoA_hydra/iso"/>
</dbReference>
<dbReference type="Gene3D" id="3.90.226.10">
    <property type="entry name" value="2-enoyl-CoA Hydratase, Chain A, domain 1"/>
    <property type="match status" value="1"/>
</dbReference>
<gene>
    <name evidence="2" type="ORF">RB614_42925</name>
</gene>
<dbReference type="PANTHER" id="PTHR43802:SF1">
    <property type="entry name" value="IP11341P-RELATED"/>
    <property type="match status" value="1"/>
</dbReference>
<organism evidence="2 3">
    <name type="scientific">Phytohabitans maris</name>
    <dbReference type="NCBI Taxonomy" id="3071409"/>
    <lineage>
        <taxon>Bacteria</taxon>
        <taxon>Bacillati</taxon>
        <taxon>Actinomycetota</taxon>
        <taxon>Actinomycetes</taxon>
        <taxon>Micromonosporales</taxon>
        <taxon>Micromonosporaceae</taxon>
    </lineage>
</organism>
<dbReference type="PANTHER" id="PTHR43802">
    <property type="entry name" value="ENOYL-COA HYDRATASE"/>
    <property type="match status" value="1"/>
</dbReference>
<comment type="caution">
    <text evidence="2">The sequence shown here is derived from an EMBL/GenBank/DDBJ whole genome shotgun (WGS) entry which is preliminary data.</text>
</comment>
<accession>A0ABU0ZW55</accession>
<comment type="similarity">
    <text evidence="1">Belongs to the enoyl-CoA hydratase/isomerase family.</text>
</comment>
<dbReference type="EMBL" id="JAVHUY010000076">
    <property type="protein sequence ID" value="MDQ7911265.1"/>
    <property type="molecule type" value="Genomic_DNA"/>
</dbReference>
<dbReference type="CDD" id="cd06558">
    <property type="entry name" value="crotonase-like"/>
    <property type="match status" value="1"/>
</dbReference>
<evidence type="ECO:0000256" key="1">
    <source>
        <dbReference type="ARBA" id="ARBA00005254"/>
    </source>
</evidence>
<dbReference type="Proteomes" id="UP001230908">
    <property type="component" value="Unassembled WGS sequence"/>
</dbReference>
<evidence type="ECO:0000313" key="2">
    <source>
        <dbReference type="EMBL" id="MDQ7911265.1"/>
    </source>
</evidence>
<evidence type="ECO:0000313" key="3">
    <source>
        <dbReference type="Proteomes" id="UP001230908"/>
    </source>
</evidence>